<dbReference type="Gene3D" id="3.40.710.10">
    <property type="entry name" value="DD-peptidase/beta-lactamase superfamily"/>
    <property type="match status" value="1"/>
</dbReference>
<protein>
    <submittedName>
        <fullName evidence="4">Beta-lactamase family protein</fullName>
    </submittedName>
</protein>
<evidence type="ECO:0000313" key="4">
    <source>
        <dbReference type="EMBL" id="MCL1045014.1"/>
    </source>
</evidence>
<dbReference type="EMBL" id="JAKIKU010000003">
    <property type="protein sequence ID" value="MCL1045014.1"/>
    <property type="molecule type" value="Genomic_DNA"/>
</dbReference>
<proteinExistence type="inferred from homology"/>
<evidence type="ECO:0000313" key="5">
    <source>
        <dbReference type="Proteomes" id="UP001202134"/>
    </source>
</evidence>
<sequence length="390" mass="43231">MFLKPILFLGAVSFVSLLPTSLIAAEQSDYSPLADSFKQRFHQQLKTSKVPGGAFVIVEGDKVLKLSTYGKRTKGGSLNVNADTVFRLASVSKTFAGTLASMLVNEKKLNWQQPIKSYLPEFTLADKQKAQQINLGHIIGQSTGLMPNSYDNLINANVGMERIINKFSELTPMCSPGVCYSYQNVAFSFIQDAIEQQSGQSYESLLQNKIFSPLDMKSASIGYDAFDQQSNRAEPHVKTKSGFRKVKVKPNYYKLAPAAGVNASITDMSKWLIANLGENPGVLSNSVIKDVTTPGVRTTKELRRRDWRTYLDNAHYGKGWRVYEFEGRPLIYHAGWVAGYVAEVSYSPELNIGMAMLLNGESRVIAKLSSAFWRDTFKRADVLASNTSAN</sequence>
<dbReference type="PANTHER" id="PTHR22935">
    <property type="entry name" value="PENICILLIN-BINDING PROTEIN"/>
    <property type="match status" value="1"/>
</dbReference>
<keyword evidence="5" id="KW-1185">Reference proteome</keyword>
<accession>A0ABT0KN35</accession>
<reference evidence="4 5" key="1">
    <citation type="submission" date="2022-01" db="EMBL/GenBank/DDBJ databases">
        <title>Whole genome-based taxonomy of the Shewanellaceae.</title>
        <authorList>
            <person name="Martin-Rodriguez A.J."/>
        </authorList>
    </citation>
    <scope>NUCLEOTIDE SEQUENCE [LARGE SCALE GENOMIC DNA]</scope>
    <source>
        <strain evidence="4 5">DSM 24955</strain>
    </source>
</reference>
<feature type="chain" id="PRO_5047017919" evidence="2">
    <location>
        <begin position="25"/>
        <end position="390"/>
    </location>
</feature>
<gene>
    <name evidence="4" type="ORF">L2737_06675</name>
</gene>
<feature type="domain" description="Beta-lactamase-related" evidence="3">
    <location>
        <begin position="37"/>
        <end position="362"/>
    </location>
</feature>
<evidence type="ECO:0000256" key="1">
    <source>
        <dbReference type="ARBA" id="ARBA00038473"/>
    </source>
</evidence>
<dbReference type="SUPFAM" id="SSF56601">
    <property type="entry name" value="beta-lactamase/transpeptidase-like"/>
    <property type="match status" value="1"/>
</dbReference>
<evidence type="ECO:0000259" key="3">
    <source>
        <dbReference type="Pfam" id="PF00144"/>
    </source>
</evidence>
<evidence type="ECO:0000256" key="2">
    <source>
        <dbReference type="SAM" id="SignalP"/>
    </source>
</evidence>
<name>A0ABT0KN35_9GAMM</name>
<comment type="similarity">
    <text evidence="1">Belongs to the beta-lactamase family.</text>
</comment>
<dbReference type="PANTHER" id="PTHR22935:SF95">
    <property type="entry name" value="BETA-LACTAMASE-LIKE 1-RELATED"/>
    <property type="match status" value="1"/>
</dbReference>
<comment type="caution">
    <text evidence="4">The sequence shown here is derived from an EMBL/GenBank/DDBJ whole genome shotgun (WGS) entry which is preliminary data.</text>
</comment>
<dbReference type="InterPro" id="IPR012338">
    <property type="entry name" value="Beta-lactam/transpept-like"/>
</dbReference>
<feature type="signal peptide" evidence="2">
    <location>
        <begin position="1"/>
        <end position="24"/>
    </location>
</feature>
<dbReference type="Pfam" id="PF00144">
    <property type="entry name" value="Beta-lactamase"/>
    <property type="match status" value="1"/>
</dbReference>
<dbReference type="InterPro" id="IPR051478">
    <property type="entry name" value="Beta-lactamase-like_AB/R"/>
</dbReference>
<organism evidence="4 5">
    <name type="scientific">Shewanella electrodiphila</name>
    <dbReference type="NCBI Taxonomy" id="934143"/>
    <lineage>
        <taxon>Bacteria</taxon>
        <taxon>Pseudomonadati</taxon>
        <taxon>Pseudomonadota</taxon>
        <taxon>Gammaproteobacteria</taxon>
        <taxon>Alteromonadales</taxon>
        <taxon>Shewanellaceae</taxon>
        <taxon>Shewanella</taxon>
    </lineage>
</organism>
<keyword evidence="2" id="KW-0732">Signal</keyword>
<dbReference type="InterPro" id="IPR001466">
    <property type="entry name" value="Beta-lactam-related"/>
</dbReference>
<dbReference type="Proteomes" id="UP001202134">
    <property type="component" value="Unassembled WGS sequence"/>
</dbReference>
<dbReference type="RefSeq" id="WP_229368746.1">
    <property type="nucleotide sequence ID" value="NZ_JAKIKU010000003.1"/>
</dbReference>